<reference evidence="2 3" key="1">
    <citation type="submission" date="2018-12" db="EMBL/GenBank/DDBJ databases">
        <authorList>
            <consortium name="Pathogen Informatics"/>
        </authorList>
    </citation>
    <scope>NUCLEOTIDE SEQUENCE [LARGE SCALE GENOMIC DNA]</scope>
    <source>
        <strain evidence="2 3">NCTC7357</strain>
    </source>
</reference>
<evidence type="ECO:0000256" key="1">
    <source>
        <dbReference type="SAM" id="MobiDB-lite"/>
    </source>
</evidence>
<feature type="compositionally biased region" description="Basic and acidic residues" evidence="1">
    <location>
        <begin position="73"/>
        <end position="83"/>
    </location>
</feature>
<dbReference type="EMBL" id="LR134334">
    <property type="protein sequence ID" value="VEF72713.1"/>
    <property type="molecule type" value="Genomic_DNA"/>
</dbReference>
<sequence length="267" mass="30516">MSRTYESKYPKAQKRSPRFKSTLDCIQEVEEDTALPRLFSDDGEIALRFKEAIRNRTLTNQLLNERLSEEEEHDKPVEERTGDAPRSLQARLNEGRKLFAQIRNSGGGKVYLGRRGERRDEDLKSEKKRGRVLSTDVWSIALNDAFIAGAIDASARGRIWWLSDDDKKIIRAAQSRGEDLVSSVVDYEDKSGAEVLWRKWTEDFPAGPTITSRELGQLMSAGYVFSTVKLKSKGEIKTKEVFFPNRTSRSVYLSEKRIKNKLNPVVQ</sequence>
<evidence type="ECO:0000313" key="2">
    <source>
        <dbReference type="EMBL" id="VEF72713.1"/>
    </source>
</evidence>
<feature type="region of interest" description="Disordered" evidence="1">
    <location>
        <begin position="64"/>
        <end position="86"/>
    </location>
</feature>
<accession>A0AAX3FQ59</accession>
<protein>
    <submittedName>
        <fullName evidence="2">Uncharacterized protein</fullName>
    </submittedName>
</protein>
<proteinExistence type="predicted"/>
<dbReference type="AlphaFoldDB" id="A0AAX3FQ59"/>
<organism evidence="2 3">
    <name type="scientific">Pseudomonas chlororaphis</name>
    <dbReference type="NCBI Taxonomy" id="587753"/>
    <lineage>
        <taxon>Bacteria</taxon>
        <taxon>Pseudomonadati</taxon>
        <taxon>Pseudomonadota</taxon>
        <taxon>Gammaproteobacteria</taxon>
        <taxon>Pseudomonadales</taxon>
        <taxon>Pseudomonadaceae</taxon>
        <taxon>Pseudomonas</taxon>
    </lineage>
</organism>
<gene>
    <name evidence="2" type="ORF">NCTC7357_00949</name>
</gene>
<name>A0AAX3FQ59_9PSED</name>
<evidence type="ECO:0000313" key="3">
    <source>
        <dbReference type="Proteomes" id="UP000277437"/>
    </source>
</evidence>
<dbReference type="Proteomes" id="UP000277437">
    <property type="component" value="Chromosome"/>
</dbReference>